<dbReference type="RefSeq" id="WP_122901209.1">
    <property type="nucleotide sequence ID" value="NZ_RHIB01000003.1"/>
</dbReference>
<protein>
    <recommendedName>
        <fullName evidence="2">Core domain-containing protein</fullName>
    </recommendedName>
</protein>
<evidence type="ECO:0000256" key="1">
    <source>
        <dbReference type="ARBA" id="ARBA00006718"/>
    </source>
</evidence>
<sequence>MEIKITQPAIRWFQDEFDLTEGDSVRIHVRYGGCGSVQTGFSLGLGKEKIDEPGALFEKDGITYGIEAKDLWYFEDKNLTVKYSRKFDEIQFVVE</sequence>
<proteinExistence type="inferred from homology"/>
<feature type="domain" description="Core" evidence="2">
    <location>
        <begin position="1"/>
        <end position="92"/>
    </location>
</feature>
<keyword evidence="4" id="KW-1185">Reference proteome</keyword>
<organism evidence="3 4">
    <name type="scientific">Alteribacter keqinensis</name>
    <dbReference type="NCBI Taxonomy" id="2483800"/>
    <lineage>
        <taxon>Bacteria</taxon>
        <taxon>Bacillati</taxon>
        <taxon>Bacillota</taxon>
        <taxon>Bacilli</taxon>
        <taxon>Bacillales</taxon>
        <taxon>Bacillaceae</taxon>
        <taxon>Alteribacter</taxon>
    </lineage>
</organism>
<dbReference type="Proteomes" id="UP000278746">
    <property type="component" value="Unassembled WGS sequence"/>
</dbReference>
<name>A0A3M7TNB5_9BACI</name>
<dbReference type="Gene3D" id="2.60.300.12">
    <property type="entry name" value="HesB-like domain"/>
    <property type="match status" value="1"/>
</dbReference>
<accession>A0A3M7TNB5</accession>
<dbReference type="AlphaFoldDB" id="A0A3M7TNB5"/>
<evidence type="ECO:0000313" key="3">
    <source>
        <dbReference type="EMBL" id="RNA67101.1"/>
    </source>
</evidence>
<dbReference type="Pfam" id="PF01521">
    <property type="entry name" value="Fe-S_biosyn"/>
    <property type="match status" value="1"/>
</dbReference>
<gene>
    <name evidence="3" type="ORF">EBO34_18100</name>
</gene>
<reference evidence="3 4" key="1">
    <citation type="submission" date="2018-10" db="EMBL/GenBank/DDBJ databases">
        <title>Bacillus Keqinensis sp. nov., a moderately halophilic bacterium isolated from a saline-alkaline lake.</title>
        <authorList>
            <person name="Wang H."/>
        </authorList>
    </citation>
    <scope>NUCLEOTIDE SEQUENCE [LARGE SCALE GENOMIC DNA]</scope>
    <source>
        <strain evidence="3 4">KQ-3</strain>
    </source>
</reference>
<dbReference type="InterPro" id="IPR000361">
    <property type="entry name" value="ATAP_core_dom"/>
</dbReference>
<comment type="caution">
    <text evidence="3">The sequence shown here is derived from an EMBL/GenBank/DDBJ whole genome shotgun (WGS) entry which is preliminary data.</text>
</comment>
<dbReference type="InterPro" id="IPR035903">
    <property type="entry name" value="HesB-like_dom_sf"/>
</dbReference>
<dbReference type="EMBL" id="RHIB01000003">
    <property type="protein sequence ID" value="RNA67101.1"/>
    <property type="molecule type" value="Genomic_DNA"/>
</dbReference>
<comment type="similarity">
    <text evidence="1">Belongs to the HesB/IscA family.</text>
</comment>
<dbReference type="PIRSF" id="PIRSF034852">
    <property type="entry name" value="UCP034852"/>
    <property type="match status" value="1"/>
</dbReference>
<dbReference type="SUPFAM" id="SSF89360">
    <property type="entry name" value="HesB-like domain"/>
    <property type="match status" value="1"/>
</dbReference>
<evidence type="ECO:0000259" key="2">
    <source>
        <dbReference type="Pfam" id="PF01521"/>
    </source>
</evidence>
<dbReference type="InterPro" id="IPR008326">
    <property type="entry name" value="PdhI-like"/>
</dbReference>
<evidence type="ECO:0000313" key="4">
    <source>
        <dbReference type="Proteomes" id="UP000278746"/>
    </source>
</evidence>
<dbReference type="OrthoDB" id="1645729at2"/>